<dbReference type="SMART" id="SM00833">
    <property type="entry name" value="CobW_C"/>
    <property type="match status" value="1"/>
</dbReference>
<organism evidence="7 8">
    <name type="scientific">Halobacillus litoralis</name>
    <dbReference type="NCBI Taxonomy" id="45668"/>
    <lineage>
        <taxon>Bacteria</taxon>
        <taxon>Bacillati</taxon>
        <taxon>Bacillota</taxon>
        <taxon>Bacilli</taxon>
        <taxon>Bacillales</taxon>
        <taxon>Bacillaceae</taxon>
        <taxon>Halobacillus</taxon>
    </lineage>
</organism>
<dbReference type="SUPFAM" id="SSF90002">
    <property type="entry name" value="Hypothetical protein YjiA, C-terminal domain"/>
    <property type="match status" value="1"/>
</dbReference>
<dbReference type="InterPro" id="IPR003495">
    <property type="entry name" value="CobW/HypB/UreG_nucleotide-bd"/>
</dbReference>
<dbReference type="AlphaFoldDB" id="A0A845DYC3"/>
<dbReference type="OrthoDB" id="9808822at2"/>
<keyword evidence="2" id="KW-0378">Hydrolase</keyword>
<dbReference type="InterPro" id="IPR027417">
    <property type="entry name" value="P-loop_NTPase"/>
</dbReference>
<dbReference type="InterPro" id="IPR051316">
    <property type="entry name" value="Zinc-reg_GTPase_activator"/>
</dbReference>
<dbReference type="Gene3D" id="3.30.1220.10">
    <property type="entry name" value="CobW-like, C-terminal domain"/>
    <property type="match status" value="1"/>
</dbReference>
<feature type="domain" description="CobW C-terminal" evidence="6">
    <location>
        <begin position="230"/>
        <end position="323"/>
    </location>
</feature>
<dbReference type="EMBL" id="WMEZ01000001">
    <property type="protein sequence ID" value="MYL48274.1"/>
    <property type="molecule type" value="Genomic_DNA"/>
</dbReference>
<dbReference type="Pfam" id="PF07683">
    <property type="entry name" value="CobW_C"/>
    <property type="match status" value="1"/>
</dbReference>
<name>A0A845DYC3_9BACI</name>
<dbReference type="Pfam" id="PF02492">
    <property type="entry name" value="cobW"/>
    <property type="match status" value="1"/>
</dbReference>
<dbReference type="GO" id="GO:0016787">
    <property type="term" value="F:hydrolase activity"/>
    <property type="evidence" value="ECO:0007669"/>
    <property type="project" value="UniProtKB-KW"/>
</dbReference>
<comment type="caution">
    <text evidence="7">The sequence shown here is derived from an EMBL/GenBank/DDBJ whole genome shotgun (WGS) entry which is preliminary data.</text>
</comment>
<reference evidence="7 8" key="1">
    <citation type="submission" date="2019-11" db="EMBL/GenBank/DDBJ databases">
        <title>Genome sequences of 17 halophilic strains isolated from different environments.</title>
        <authorList>
            <person name="Furrow R.E."/>
        </authorList>
    </citation>
    <scope>NUCLEOTIDE SEQUENCE [LARGE SCALE GENOMIC DNA]</scope>
    <source>
        <strain evidence="7 8">22505_10_Sand</strain>
    </source>
</reference>
<comment type="catalytic activity">
    <reaction evidence="5">
        <text>GTP + H2O = GDP + phosphate + H(+)</text>
        <dbReference type="Rhea" id="RHEA:19669"/>
        <dbReference type="ChEBI" id="CHEBI:15377"/>
        <dbReference type="ChEBI" id="CHEBI:15378"/>
        <dbReference type="ChEBI" id="CHEBI:37565"/>
        <dbReference type="ChEBI" id="CHEBI:43474"/>
        <dbReference type="ChEBI" id="CHEBI:58189"/>
    </reaction>
    <physiologicalReaction direction="left-to-right" evidence="5">
        <dbReference type="Rhea" id="RHEA:19670"/>
    </physiologicalReaction>
</comment>
<accession>A0A845DYC3</accession>
<dbReference type="CDD" id="cd03112">
    <property type="entry name" value="CobW-like"/>
    <property type="match status" value="1"/>
</dbReference>
<evidence type="ECO:0000256" key="5">
    <source>
        <dbReference type="ARBA" id="ARBA00049117"/>
    </source>
</evidence>
<dbReference type="InterPro" id="IPR011629">
    <property type="entry name" value="CobW-like_C"/>
</dbReference>
<dbReference type="PANTHER" id="PTHR13748">
    <property type="entry name" value="COBW-RELATED"/>
    <property type="match status" value="1"/>
</dbReference>
<keyword evidence="3" id="KW-0143">Chaperone</keyword>
<dbReference type="RefSeq" id="WP_160911669.1">
    <property type="nucleotide sequence ID" value="NZ_WMEZ01000001.1"/>
</dbReference>
<dbReference type="GO" id="GO:0000166">
    <property type="term" value="F:nucleotide binding"/>
    <property type="evidence" value="ECO:0007669"/>
    <property type="project" value="UniProtKB-KW"/>
</dbReference>
<evidence type="ECO:0000256" key="2">
    <source>
        <dbReference type="ARBA" id="ARBA00022801"/>
    </source>
</evidence>
<comment type="similarity">
    <text evidence="4">Belongs to the SIMIBI class G3E GTPase family. ZNG1 subfamily.</text>
</comment>
<sequence length="325" mass="36967">MTEMDTRIPVTIVTGYLGSGKTTFLNHLLKHTEEKTALIVNEFGDIGIDDQLIEQTKEEIIEINSGCICCNVRKDLIDTLSMLAISRDEKMIEFDRVIIETTGLADPAPVVQTFLMDKEVVEDYFIDVVCTLVDAKHISRHLDQQGEAINQIAFADVVLVNKVDLVTKDQLTDLRKRLERINPTASQHLCENSRISPGEVLGIYSFDLQEKLRGHPDFLNSHHHSHDDEISSLALREVKPLNLKKLNLWLSFLVQIQGEKLYRYKGVLNIEGKERRFVFQGVHMLFAGEEAGSWGDDERVSELVFIGKNLDKKSLTEQFQQCVTE</sequence>
<dbReference type="PANTHER" id="PTHR13748:SF62">
    <property type="entry name" value="COBW DOMAIN-CONTAINING PROTEIN"/>
    <property type="match status" value="1"/>
</dbReference>
<dbReference type="Gene3D" id="3.40.50.300">
    <property type="entry name" value="P-loop containing nucleotide triphosphate hydrolases"/>
    <property type="match status" value="1"/>
</dbReference>
<evidence type="ECO:0000256" key="4">
    <source>
        <dbReference type="ARBA" id="ARBA00034320"/>
    </source>
</evidence>
<evidence type="ECO:0000313" key="7">
    <source>
        <dbReference type="EMBL" id="MYL48274.1"/>
    </source>
</evidence>
<keyword evidence="1" id="KW-0547">Nucleotide-binding</keyword>
<evidence type="ECO:0000256" key="1">
    <source>
        <dbReference type="ARBA" id="ARBA00022741"/>
    </source>
</evidence>
<evidence type="ECO:0000259" key="6">
    <source>
        <dbReference type="SMART" id="SM00833"/>
    </source>
</evidence>
<protein>
    <submittedName>
        <fullName evidence="7">GTP-binding protein</fullName>
    </submittedName>
</protein>
<evidence type="ECO:0000256" key="3">
    <source>
        <dbReference type="ARBA" id="ARBA00023186"/>
    </source>
</evidence>
<evidence type="ECO:0000313" key="8">
    <source>
        <dbReference type="Proteomes" id="UP000447393"/>
    </source>
</evidence>
<gene>
    <name evidence="7" type="ORF">GLV98_02210</name>
</gene>
<dbReference type="Proteomes" id="UP000447393">
    <property type="component" value="Unassembled WGS sequence"/>
</dbReference>
<proteinExistence type="inferred from homology"/>
<dbReference type="InterPro" id="IPR036627">
    <property type="entry name" value="CobW-likC_sf"/>
</dbReference>
<dbReference type="SUPFAM" id="SSF52540">
    <property type="entry name" value="P-loop containing nucleoside triphosphate hydrolases"/>
    <property type="match status" value="1"/>
</dbReference>
<dbReference type="GO" id="GO:0005737">
    <property type="term" value="C:cytoplasm"/>
    <property type="evidence" value="ECO:0007669"/>
    <property type="project" value="TreeGrafter"/>
</dbReference>